<name>A0AAX7SUV3_ASTCA</name>
<feature type="region of interest" description="Disordered" evidence="1">
    <location>
        <begin position="62"/>
        <end position="84"/>
    </location>
</feature>
<sequence length="112" mass="12851">MSFYLKMVLKQQSECDQTYPSRLLIWEDAALAACCEVAVNLEGVPGAALVWINPVLTWTDKGREKTHKNTPTHTHTRMGERERHARHPRWFIKHSFLKSKSCCLITSSPRDG</sequence>
<reference evidence="2" key="2">
    <citation type="submission" date="2025-08" db="UniProtKB">
        <authorList>
            <consortium name="Ensembl"/>
        </authorList>
    </citation>
    <scope>IDENTIFICATION</scope>
</reference>
<organism evidence="2 3">
    <name type="scientific">Astatotilapia calliptera</name>
    <name type="common">Eastern happy</name>
    <name type="synonym">Chromis callipterus</name>
    <dbReference type="NCBI Taxonomy" id="8154"/>
    <lineage>
        <taxon>Eukaryota</taxon>
        <taxon>Metazoa</taxon>
        <taxon>Chordata</taxon>
        <taxon>Craniata</taxon>
        <taxon>Vertebrata</taxon>
        <taxon>Euteleostomi</taxon>
        <taxon>Actinopterygii</taxon>
        <taxon>Neopterygii</taxon>
        <taxon>Teleostei</taxon>
        <taxon>Neoteleostei</taxon>
        <taxon>Acanthomorphata</taxon>
        <taxon>Ovalentaria</taxon>
        <taxon>Cichlomorphae</taxon>
        <taxon>Cichliformes</taxon>
        <taxon>Cichlidae</taxon>
        <taxon>African cichlids</taxon>
        <taxon>Pseudocrenilabrinae</taxon>
        <taxon>Haplochromini</taxon>
        <taxon>Astatotilapia</taxon>
    </lineage>
</organism>
<dbReference type="AlphaFoldDB" id="A0AAX7SUV3"/>
<dbReference type="Ensembl" id="ENSACLT00000061912.1">
    <property type="protein sequence ID" value="ENSACLP00000048344.1"/>
    <property type="gene ID" value="ENSACLG00000037068.1"/>
</dbReference>
<evidence type="ECO:0000313" key="2">
    <source>
        <dbReference type="Ensembl" id="ENSACLP00000048344.1"/>
    </source>
</evidence>
<proteinExistence type="predicted"/>
<reference evidence="2" key="3">
    <citation type="submission" date="2025-09" db="UniProtKB">
        <authorList>
            <consortium name="Ensembl"/>
        </authorList>
    </citation>
    <scope>IDENTIFICATION</scope>
</reference>
<keyword evidence="3" id="KW-1185">Reference proteome</keyword>
<evidence type="ECO:0000313" key="3">
    <source>
        <dbReference type="Proteomes" id="UP000265100"/>
    </source>
</evidence>
<dbReference type="GeneTree" id="ENSGT00940000177534"/>
<protein>
    <submittedName>
        <fullName evidence="2">Uncharacterized protein</fullName>
    </submittedName>
</protein>
<evidence type="ECO:0000256" key="1">
    <source>
        <dbReference type="SAM" id="MobiDB-lite"/>
    </source>
</evidence>
<feature type="compositionally biased region" description="Basic residues" evidence="1">
    <location>
        <begin position="64"/>
        <end position="76"/>
    </location>
</feature>
<accession>A0AAX7SUV3</accession>
<dbReference type="Proteomes" id="UP000265100">
    <property type="component" value="Chromosome 7"/>
</dbReference>
<reference evidence="2" key="1">
    <citation type="submission" date="2018-05" db="EMBL/GenBank/DDBJ databases">
        <authorList>
            <person name="Datahose"/>
        </authorList>
    </citation>
    <scope>NUCLEOTIDE SEQUENCE</scope>
</reference>